<dbReference type="GeneID" id="63834169"/>
<dbReference type="Pfam" id="PF01738">
    <property type="entry name" value="DLH"/>
    <property type="match status" value="1"/>
</dbReference>
<dbReference type="PANTHER" id="PTHR17630:SF55">
    <property type="entry name" value="DIENELACTONE HYDROLASE FAMILY PROTEIN (AFU_ORTHOLOGUE AFUA_1G01900)"/>
    <property type="match status" value="1"/>
</dbReference>
<dbReference type="Gene3D" id="3.40.50.1820">
    <property type="entry name" value="alpha/beta hydrolase"/>
    <property type="match status" value="1"/>
</dbReference>
<protein>
    <submittedName>
        <fullName evidence="2">Dienelactone hydrolase family protein</fullName>
    </submittedName>
</protein>
<evidence type="ECO:0000313" key="2">
    <source>
        <dbReference type="EMBL" id="KAF3766503.1"/>
    </source>
</evidence>
<dbReference type="OrthoDB" id="10019231at2759"/>
<evidence type="ECO:0000259" key="1">
    <source>
        <dbReference type="Pfam" id="PF01738"/>
    </source>
</evidence>
<dbReference type="PANTHER" id="PTHR17630">
    <property type="entry name" value="DIENELACTONE HYDROLASE"/>
    <property type="match status" value="1"/>
</dbReference>
<name>A0A9P5CPT4_CRYP1</name>
<dbReference type="RefSeq" id="XP_040777464.1">
    <property type="nucleotide sequence ID" value="XM_040917040.1"/>
</dbReference>
<dbReference type="InterPro" id="IPR029058">
    <property type="entry name" value="AB_hydrolase_fold"/>
</dbReference>
<reference evidence="2" key="1">
    <citation type="journal article" date="2020" name="Phytopathology">
        <title>Genome sequence of the chestnut blight fungus Cryphonectria parasitica EP155: A fundamental resource for an archetypical invasive plant pathogen.</title>
        <authorList>
            <person name="Crouch J.A."/>
            <person name="Dawe A."/>
            <person name="Aerts A."/>
            <person name="Barry K."/>
            <person name="Churchill A.C.L."/>
            <person name="Grimwood J."/>
            <person name="Hillman B."/>
            <person name="Milgroom M.G."/>
            <person name="Pangilinan J."/>
            <person name="Smith M."/>
            <person name="Salamov A."/>
            <person name="Schmutz J."/>
            <person name="Yadav J."/>
            <person name="Grigoriev I.V."/>
            <person name="Nuss D."/>
        </authorList>
    </citation>
    <scope>NUCLEOTIDE SEQUENCE</scope>
    <source>
        <strain evidence="2">EP155</strain>
    </source>
</reference>
<sequence>MSIESCCLQGFAWGAEPCGSIGSLADLKTYITGTSDTAAVLIIHDLFGWEFRNTRLLADHYAAEAGVTVYVPDFFDGEILPIQAMLKDEWYKVDVAGFMQTNGRKAREPGVFACARVLRDKYKHVGAVGFCYGGWAAFRLGSREHQHSPLVDCISVGHPSLLAKDDIDQVAVPLQVLAPEHDPAYTAELKAYTFETVTRLGIPFVYRHFPGVAHGCLVRGEENKPHEREALVKGKNAVVGWLKEYLHERT</sequence>
<comment type="caution">
    <text evidence="2">The sequence shown here is derived from an EMBL/GenBank/DDBJ whole genome shotgun (WGS) entry which is preliminary data.</text>
</comment>
<evidence type="ECO:0000313" key="3">
    <source>
        <dbReference type="Proteomes" id="UP000803844"/>
    </source>
</evidence>
<dbReference type="GO" id="GO:0016787">
    <property type="term" value="F:hydrolase activity"/>
    <property type="evidence" value="ECO:0007669"/>
    <property type="project" value="UniProtKB-KW"/>
</dbReference>
<proteinExistence type="predicted"/>
<dbReference type="Proteomes" id="UP000803844">
    <property type="component" value="Unassembled WGS sequence"/>
</dbReference>
<dbReference type="EMBL" id="MU032347">
    <property type="protein sequence ID" value="KAF3766503.1"/>
    <property type="molecule type" value="Genomic_DNA"/>
</dbReference>
<dbReference type="InterPro" id="IPR002925">
    <property type="entry name" value="Dienelactn_hydro"/>
</dbReference>
<dbReference type="AlphaFoldDB" id="A0A9P5CPT4"/>
<accession>A0A9P5CPT4</accession>
<feature type="domain" description="Dienelactone hydrolase" evidence="1">
    <location>
        <begin position="34"/>
        <end position="246"/>
    </location>
</feature>
<gene>
    <name evidence="2" type="ORF">M406DRAFT_255532</name>
</gene>
<dbReference type="SUPFAM" id="SSF53474">
    <property type="entry name" value="alpha/beta-Hydrolases"/>
    <property type="match status" value="1"/>
</dbReference>
<keyword evidence="3" id="KW-1185">Reference proteome</keyword>
<organism evidence="2 3">
    <name type="scientific">Cryphonectria parasitica (strain ATCC 38755 / EP155)</name>
    <dbReference type="NCBI Taxonomy" id="660469"/>
    <lineage>
        <taxon>Eukaryota</taxon>
        <taxon>Fungi</taxon>
        <taxon>Dikarya</taxon>
        <taxon>Ascomycota</taxon>
        <taxon>Pezizomycotina</taxon>
        <taxon>Sordariomycetes</taxon>
        <taxon>Sordariomycetidae</taxon>
        <taxon>Diaporthales</taxon>
        <taxon>Cryphonectriaceae</taxon>
        <taxon>Cryphonectria-Endothia species complex</taxon>
        <taxon>Cryphonectria</taxon>
    </lineage>
</organism>
<keyword evidence="2" id="KW-0378">Hydrolase</keyword>